<dbReference type="InterPro" id="IPR024499">
    <property type="entry name" value="Mbeg1-like"/>
</dbReference>
<dbReference type="Gene3D" id="3.40.50.1820">
    <property type="entry name" value="alpha/beta hydrolase"/>
    <property type="match status" value="1"/>
</dbReference>
<dbReference type="SUPFAM" id="SSF53474">
    <property type="entry name" value="alpha/beta-Hydrolases"/>
    <property type="match status" value="2"/>
</dbReference>
<evidence type="ECO:0008006" key="3">
    <source>
        <dbReference type="Google" id="ProtNLM"/>
    </source>
</evidence>
<protein>
    <recommendedName>
        <fullName evidence="3">DUF2974 domain-containing protein</fullName>
    </recommendedName>
</protein>
<evidence type="ECO:0000313" key="2">
    <source>
        <dbReference type="Proteomes" id="UP000003560"/>
    </source>
</evidence>
<dbReference type="ESTHER" id="9actn-b6gbh9">
    <property type="family name" value="Mbeg1-like"/>
</dbReference>
<evidence type="ECO:0000313" key="1">
    <source>
        <dbReference type="EMBL" id="EEA90370.1"/>
    </source>
</evidence>
<sequence>MVEEKVARVLKARESRDTRETGNFLAYARERMESFSERPLCSIDSLVFSWLAYTHLTTAHDRACTVRGIALHELLRAEDFDEMFGSTWDAQGSRDLLFAVCASPRFRCARLTDFRFKTDKVSEEQFAAMTFRLPDGTSYVAFRGTDSTVVGWKEDFNMTFLSPVPAQEEAAAYLEEVAATTSGPLYVGGHSKGGNLAVYAVAMCSEQVRSRVRRVFSHDGPGFHRAFCAGEPYRRVMPIMEKTVPKSTMIGAVLSESPDFAPVIVESEGFSLFQHNPFLWEVDVRSATFVAADGFTASSRFFDSTLDAWMDKYSLAERGRFVDALFDVIGVTGASRFSDIMADIKTNAPLMLEAIDGLDPDLQQFVKDVIRSFARTATVEKVGGAASGLIDTIKSARPLLGSGAPGAEDEG</sequence>
<dbReference type="GeneID" id="98003175"/>
<reference evidence="1 2" key="2">
    <citation type="submission" date="2008-10" db="EMBL/GenBank/DDBJ databases">
        <authorList>
            <person name="Fulton L."/>
            <person name="Clifton S."/>
            <person name="Fulton B."/>
            <person name="Xu J."/>
            <person name="Minx P."/>
            <person name="Pepin K.H."/>
            <person name="Johnson M."/>
            <person name="Thiruvilangam P."/>
            <person name="Bhonagiri V."/>
            <person name="Nash W.E."/>
            <person name="Mardis E.R."/>
            <person name="Wilson R.K."/>
        </authorList>
    </citation>
    <scope>NUCLEOTIDE SEQUENCE [LARGE SCALE GENOMIC DNA]</scope>
    <source>
        <strain evidence="1 2">DSM 13279</strain>
    </source>
</reference>
<comment type="caution">
    <text evidence="1">The sequence shown here is derived from an EMBL/GenBank/DDBJ whole genome shotgun (WGS) entry which is preliminary data.</text>
</comment>
<keyword evidence="2" id="KW-1185">Reference proteome</keyword>
<dbReference type="RefSeq" id="WP_006721082.1">
    <property type="nucleotide sequence ID" value="NZ_CP085935.1"/>
</dbReference>
<gene>
    <name evidence="1" type="ORF">COLSTE_01438</name>
</gene>
<accession>B6GBH9</accession>
<dbReference type="OrthoDB" id="9769481at2"/>
<name>B6GBH9_9ACTN</name>
<dbReference type="Pfam" id="PF11187">
    <property type="entry name" value="Mbeg1-like"/>
    <property type="match status" value="1"/>
</dbReference>
<reference evidence="1 2" key="1">
    <citation type="submission" date="2008-10" db="EMBL/GenBank/DDBJ databases">
        <title>Draft genome sequence of Collinsella stercoris (DSM 13279).</title>
        <authorList>
            <person name="Sudarsanam P."/>
            <person name="Ley R."/>
            <person name="Guruge J."/>
            <person name="Turnbaugh P.J."/>
            <person name="Mahowald M."/>
            <person name="Liep D."/>
            <person name="Gordon J."/>
        </authorList>
    </citation>
    <scope>NUCLEOTIDE SEQUENCE [LARGE SCALE GENOMIC DNA]</scope>
    <source>
        <strain evidence="1 2">DSM 13279</strain>
    </source>
</reference>
<dbReference type="Proteomes" id="UP000003560">
    <property type="component" value="Unassembled WGS sequence"/>
</dbReference>
<dbReference type="eggNOG" id="COG1073">
    <property type="taxonomic scope" value="Bacteria"/>
</dbReference>
<dbReference type="AlphaFoldDB" id="B6GBH9"/>
<dbReference type="HOGENOM" id="CLU_043142_2_0_11"/>
<proteinExistence type="predicted"/>
<dbReference type="EMBL" id="ABXJ01000076">
    <property type="protein sequence ID" value="EEA90370.1"/>
    <property type="molecule type" value="Genomic_DNA"/>
</dbReference>
<dbReference type="InterPro" id="IPR029058">
    <property type="entry name" value="AB_hydrolase_fold"/>
</dbReference>
<organism evidence="1 2">
    <name type="scientific">Collinsella stercoris DSM 13279</name>
    <dbReference type="NCBI Taxonomy" id="445975"/>
    <lineage>
        <taxon>Bacteria</taxon>
        <taxon>Bacillati</taxon>
        <taxon>Actinomycetota</taxon>
        <taxon>Coriobacteriia</taxon>
        <taxon>Coriobacteriales</taxon>
        <taxon>Coriobacteriaceae</taxon>
        <taxon>Collinsella</taxon>
    </lineage>
</organism>